<evidence type="ECO:0000256" key="3">
    <source>
        <dbReference type="ARBA" id="ARBA00022490"/>
    </source>
</evidence>
<feature type="compositionally biased region" description="Polar residues" evidence="5">
    <location>
        <begin position="15"/>
        <end position="31"/>
    </location>
</feature>
<name>A0ABR0EI81_ZASCE</name>
<comment type="subcellular location">
    <subcellularLocation>
        <location evidence="1">Cytoplasm</location>
    </subcellularLocation>
</comment>
<organism evidence="6 7">
    <name type="scientific">Zasmidium cellare</name>
    <name type="common">Wine cellar mold</name>
    <name type="synonym">Racodium cellare</name>
    <dbReference type="NCBI Taxonomy" id="395010"/>
    <lineage>
        <taxon>Eukaryota</taxon>
        <taxon>Fungi</taxon>
        <taxon>Dikarya</taxon>
        <taxon>Ascomycota</taxon>
        <taxon>Pezizomycotina</taxon>
        <taxon>Dothideomycetes</taxon>
        <taxon>Dothideomycetidae</taxon>
        <taxon>Mycosphaerellales</taxon>
        <taxon>Mycosphaerellaceae</taxon>
        <taxon>Zasmidium</taxon>
    </lineage>
</organism>
<gene>
    <name evidence="6" type="ORF">PRZ48_007036</name>
</gene>
<dbReference type="PANTHER" id="PTHR16290:SF0">
    <property type="entry name" value="DECAPPING PROTEIN 1, ISOFORM A"/>
    <property type="match status" value="1"/>
</dbReference>
<accession>A0ABR0EI81</accession>
<evidence type="ECO:0008006" key="8">
    <source>
        <dbReference type="Google" id="ProtNLM"/>
    </source>
</evidence>
<dbReference type="InterPro" id="IPR010334">
    <property type="entry name" value="Dcp1"/>
</dbReference>
<protein>
    <recommendedName>
        <fullName evidence="8">PH domain-like protein</fullName>
    </recommendedName>
</protein>
<keyword evidence="7" id="KW-1185">Reference proteome</keyword>
<comment type="caution">
    <text evidence="6">The sequence shown here is derived from an EMBL/GenBank/DDBJ whole genome shotgun (WGS) entry which is preliminary data.</text>
</comment>
<feature type="region of interest" description="Disordered" evidence="5">
    <location>
        <begin position="15"/>
        <end position="45"/>
    </location>
</feature>
<sequence length="281" mass="31400">MTVFVKIDFDADDNTQIPITPDPNFNTTHPSTKMPKKKSKAAQTQPVISDYETDTYTTDQNVAPPVQQLSNAQLNHLVLQRWSPQLQTILAISPFAVLYNFNPETAAWEKSDLQGSLFVCQLQDPVRPRYEVMILNRKNPENLHLEITSSENIEVTDEFVIVHIEGGEGQTVGLWMFSDAETPEENKLEAIARKILECAVQAEAYSALVGEGEVYEGQEEYGTDGVMESQYYAEQQQQPQSGAVHGQSIDLATLFAKPVQQPAEQTQPNVLLDLFKNAKKG</sequence>
<reference evidence="6 7" key="1">
    <citation type="journal article" date="2023" name="G3 (Bethesda)">
        <title>A chromosome-level genome assembly of Zasmidium syzygii isolated from banana leaves.</title>
        <authorList>
            <person name="van Westerhoven A.C."/>
            <person name="Mehrabi R."/>
            <person name="Talebi R."/>
            <person name="Steentjes M.B.F."/>
            <person name="Corcolon B."/>
            <person name="Chong P.A."/>
            <person name="Kema G.H.J."/>
            <person name="Seidl M.F."/>
        </authorList>
    </citation>
    <scope>NUCLEOTIDE SEQUENCE [LARGE SCALE GENOMIC DNA]</scope>
    <source>
        <strain evidence="6 7">P124</strain>
    </source>
</reference>
<evidence type="ECO:0000313" key="7">
    <source>
        <dbReference type="Proteomes" id="UP001305779"/>
    </source>
</evidence>
<dbReference type="CDD" id="cd13182">
    <property type="entry name" value="EVH1-like_Dcp1"/>
    <property type="match status" value="1"/>
</dbReference>
<dbReference type="PANTHER" id="PTHR16290">
    <property type="entry name" value="TRANSCRIPTION FACTOR SMIF DECAPPING ENZYME DCP1"/>
    <property type="match status" value="1"/>
</dbReference>
<dbReference type="InterPro" id="IPR011993">
    <property type="entry name" value="PH-like_dom_sf"/>
</dbReference>
<proteinExistence type="inferred from homology"/>
<dbReference type="SUPFAM" id="SSF50729">
    <property type="entry name" value="PH domain-like"/>
    <property type="match status" value="1"/>
</dbReference>
<evidence type="ECO:0000256" key="2">
    <source>
        <dbReference type="ARBA" id="ARBA00008778"/>
    </source>
</evidence>
<dbReference type="Gene3D" id="2.30.29.30">
    <property type="entry name" value="Pleckstrin-homology domain (PH domain)/Phosphotyrosine-binding domain (PTB)"/>
    <property type="match status" value="1"/>
</dbReference>
<evidence type="ECO:0000313" key="6">
    <source>
        <dbReference type="EMBL" id="KAK4501229.1"/>
    </source>
</evidence>
<evidence type="ECO:0000256" key="4">
    <source>
        <dbReference type="ARBA" id="ARBA00022664"/>
    </source>
</evidence>
<dbReference type="Proteomes" id="UP001305779">
    <property type="component" value="Unassembled WGS sequence"/>
</dbReference>
<evidence type="ECO:0000256" key="5">
    <source>
        <dbReference type="SAM" id="MobiDB-lite"/>
    </source>
</evidence>
<keyword evidence="4" id="KW-0507">mRNA processing</keyword>
<dbReference type="EMBL" id="JAXOVC010000005">
    <property type="protein sequence ID" value="KAK4501229.1"/>
    <property type="molecule type" value="Genomic_DNA"/>
</dbReference>
<keyword evidence="3" id="KW-0963">Cytoplasm</keyword>
<evidence type="ECO:0000256" key="1">
    <source>
        <dbReference type="ARBA" id="ARBA00004496"/>
    </source>
</evidence>
<comment type="similarity">
    <text evidence="2">Belongs to the DCP1 family.</text>
</comment>
<dbReference type="Pfam" id="PF06058">
    <property type="entry name" value="DCP1"/>
    <property type="match status" value="1"/>
</dbReference>